<protein>
    <recommendedName>
        <fullName evidence="2">Zinc finger, CCHC-type, retrotransposon Gag domain protein</fullName>
    </recommendedName>
</protein>
<comment type="caution">
    <text evidence="1">The sequence shown here is derived from an EMBL/GenBank/DDBJ whole genome shotgun (WGS) entry which is preliminary data.</text>
</comment>
<evidence type="ECO:0000313" key="1">
    <source>
        <dbReference type="EMBL" id="GFD24402.1"/>
    </source>
</evidence>
<sequence length="47" mass="5051">MVNTRTDTDLSAAVQNALQALFPQIREEIRKEFRTGSGSSNAGGNPT</sequence>
<name>A0A699UML4_TANCI</name>
<proteinExistence type="predicted"/>
<reference evidence="1" key="1">
    <citation type="journal article" date="2019" name="Sci. Rep.">
        <title>Draft genome of Tanacetum cinerariifolium, the natural source of mosquito coil.</title>
        <authorList>
            <person name="Yamashiro T."/>
            <person name="Shiraishi A."/>
            <person name="Satake H."/>
            <person name="Nakayama K."/>
        </authorList>
    </citation>
    <scope>NUCLEOTIDE SEQUENCE</scope>
</reference>
<accession>A0A699UML4</accession>
<organism evidence="1">
    <name type="scientific">Tanacetum cinerariifolium</name>
    <name type="common">Dalmatian daisy</name>
    <name type="synonym">Chrysanthemum cinerariifolium</name>
    <dbReference type="NCBI Taxonomy" id="118510"/>
    <lineage>
        <taxon>Eukaryota</taxon>
        <taxon>Viridiplantae</taxon>
        <taxon>Streptophyta</taxon>
        <taxon>Embryophyta</taxon>
        <taxon>Tracheophyta</taxon>
        <taxon>Spermatophyta</taxon>
        <taxon>Magnoliopsida</taxon>
        <taxon>eudicotyledons</taxon>
        <taxon>Gunneridae</taxon>
        <taxon>Pentapetalae</taxon>
        <taxon>asterids</taxon>
        <taxon>campanulids</taxon>
        <taxon>Asterales</taxon>
        <taxon>Asteraceae</taxon>
        <taxon>Asteroideae</taxon>
        <taxon>Anthemideae</taxon>
        <taxon>Anthemidinae</taxon>
        <taxon>Tanacetum</taxon>
    </lineage>
</organism>
<dbReference type="AlphaFoldDB" id="A0A699UML4"/>
<gene>
    <name evidence="1" type="ORF">Tci_896371</name>
</gene>
<feature type="non-terminal residue" evidence="1">
    <location>
        <position position="47"/>
    </location>
</feature>
<dbReference type="EMBL" id="BKCJ011352220">
    <property type="protein sequence ID" value="GFD24402.1"/>
    <property type="molecule type" value="Genomic_DNA"/>
</dbReference>
<evidence type="ECO:0008006" key="2">
    <source>
        <dbReference type="Google" id="ProtNLM"/>
    </source>
</evidence>